<keyword evidence="5 7" id="KW-1133">Transmembrane helix</keyword>
<evidence type="ECO:0000313" key="10">
    <source>
        <dbReference type="EMBL" id="UZD55090.1"/>
    </source>
</evidence>
<dbReference type="EMBL" id="CP110257">
    <property type="protein sequence ID" value="UZD55090.1"/>
    <property type="molecule type" value="Genomic_DNA"/>
</dbReference>
<keyword evidence="4 7" id="KW-0812">Transmembrane</keyword>
<dbReference type="Gene3D" id="1.10.3720.10">
    <property type="entry name" value="MetI-like"/>
    <property type="match status" value="1"/>
</dbReference>
<keyword evidence="2 7" id="KW-0813">Transport</keyword>
<evidence type="ECO:0000256" key="5">
    <source>
        <dbReference type="ARBA" id="ARBA00022989"/>
    </source>
</evidence>
<dbReference type="InterPro" id="IPR050366">
    <property type="entry name" value="BP-dependent_transpt_permease"/>
</dbReference>
<dbReference type="PANTHER" id="PTHR43386">
    <property type="entry name" value="OLIGOPEPTIDE TRANSPORT SYSTEM PERMEASE PROTEIN APPC"/>
    <property type="match status" value="1"/>
</dbReference>
<dbReference type="InterPro" id="IPR035906">
    <property type="entry name" value="MetI-like_sf"/>
</dbReference>
<feature type="transmembrane region" description="Helical" evidence="7">
    <location>
        <begin position="332"/>
        <end position="354"/>
    </location>
</feature>
<dbReference type="CDD" id="cd06261">
    <property type="entry name" value="TM_PBP2"/>
    <property type="match status" value="1"/>
</dbReference>
<dbReference type="PANTHER" id="PTHR43386:SF1">
    <property type="entry name" value="D,D-DIPEPTIDE TRANSPORT SYSTEM PERMEASE PROTEIN DDPC-RELATED"/>
    <property type="match status" value="1"/>
</dbReference>
<feature type="transmembrane region" description="Helical" evidence="7">
    <location>
        <begin position="285"/>
        <end position="312"/>
    </location>
</feature>
<dbReference type="RefSeq" id="WP_264892848.1">
    <property type="nucleotide sequence ID" value="NZ_CP110257.1"/>
</dbReference>
<keyword evidence="11" id="KW-1185">Reference proteome</keyword>
<feature type="transmembrane region" description="Helical" evidence="7">
    <location>
        <begin position="38"/>
        <end position="60"/>
    </location>
</feature>
<name>A0ABY6MSU1_9BURK</name>
<comment type="similarity">
    <text evidence="7">Belongs to the binding-protein-dependent transport system permease family.</text>
</comment>
<evidence type="ECO:0000256" key="2">
    <source>
        <dbReference type="ARBA" id="ARBA00022448"/>
    </source>
</evidence>
<evidence type="ECO:0000256" key="1">
    <source>
        <dbReference type="ARBA" id="ARBA00004651"/>
    </source>
</evidence>
<evidence type="ECO:0000256" key="7">
    <source>
        <dbReference type="RuleBase" id="RU363032"/>
    </source>
</evidence>
<evidence type="ECO:0000256" key="4">
    <source>
        <dbReference type="ARBA" id="ARBA00022692"/>
    </source>
</evidence>
<organism evidence="10 11">
    <name type="scientific">Caldimonas aquatica</name>
    <dbReference type="NCBI Taxonomy" id="376175"/>
    <lineage>
        <taxon>Bacteria</taxon>
        <taxon>Pseudomonadati</taxon>
        <taxon>Pseudomonadota</taxon>
        <taxon>Betaproteobacteria</taxon>
        <taxon>Burkholderiales</taxon>
        <taxon>Sphaerotilaceae</taxon>
        <taxon>Caldimonas</taxon>
    </lineage>
</organism>
<feature type="compositionally biased region" description="Low complexity" evidence="8">
    <location>
        <begin position="90"/>
        <end position="107"/>
    </location>
</feature>
<evidence type="ECO:0000256" key="3">
    <source>
        <dbReference type="ARBA" id="ARBA00022475"/>
    </source>
</evidence>
<keyword evidence="6 7" id="KW-0472">Membrane</keyword>
<feature type="region of interest" description="Disordered" evidence="8">
    <location>
        <begin position="78"/>
        <end position="117"/>
    </location>
</feature>
<feature type="domain" description="ABC transmembrane type-1" evidence="9">
    <location>
        <begin position="164"/>
        <end position="354"/>
    </location>
</feature>
<evidence type="ECO:0000256" key="6">
    <source>
        <dbReference type="ARBA" id="ARBA00023136"/>
    </source>
</evidence>
<protein>
    <submittedName>
        <fullName evidence="10">ABC transporter permease</fullName>
    </submittedName>
</protein>
<reference evidence="10" key="1">
    <citation type="submission" date="2022-10" db="EMBL/GenBank/DDBJ databases">
        <title>Complete genome sequence of Schlegelella aquatica LMG 23380.</title>
        <authorList>
            <person name="Musilova J."/>
            <person name="Kourilova X."/>
            <person name="Bezdicek M."/>
            <person name="Hermankova K."/>
            <person name="Obruca S."/>
            <person name="Sedlar K."/>
        </authorList>
    </citation>
    <scope>NUCLEOTIDE SEQUENCE</scope>
    <source>
        <strain evidence="10">LMG 23380</strain>
    </source>
</reference>
<evidence type="ECO:0000313" key="11">
    <source>
        <dbReference type="Proteomes" id="UP001163266"/>
    </source>
</evidence>
<dbReference type="Pfam" id="PF00528">
    <property type="entry name" value="BPD_transp_1"/>
    <property type="match status" value="1"/>
</dbReference>
<feature type="transmembrane region" description="Helical" evidence="7">
    <location>
        <begin position="168"/>
        <end position="192"/>
    </location>
</feature>
<comment type="subcellular location">
    <subcellularLocation>
        <location evidence="1 7">Cell membrane</location>
        <topology evidence="1 7">Multi-pass membrane protein</topology>
    </subcellularLocation>
</comment>
<dbReference type="Proteomes" id="UP001163266">
    <property type="component" value="Chromosome"/>
</dbReference>
<keyword evidence="3" id="KW-1003">Cell membrane</keyword>
<dbReference type="InterPro" id="IPR025966">
    <property type="entry name" value="OppC_N"/>
</dbReference>
<evidence type="ECO:0000256" key="8">
    <source>
        <dbReference type="SAM" id="MobiDB-lite"/>
    </source>
</evidence>
<evidence type="ECO:0000259" key="9">
    <source>
        <dbReference type="PROSITE" id="PS50928"/>
    </source>
</evidence>
<feature type="transmembrane region" description="Helical" evidence="7">
    <location>
        <begin position="212"/>
        <end position="237"/>
    </location>
</feature>
<gene>
    <name evidence="10" type="ORF">OMP39_00385</name>
</gene>
<dbReference type="InterPro" id="IPR000515">
    <property type="entry name" value="MetI-like"/>
</dbReference>
<sequence length="370" mass="39149">MSAAAGEPTVSREAAARPQGEGVWRLAWRRFRADRVGMASLAVVAAFLLLVAASAAGLVARDWQREVGVPYAPPSFLTSHAAQEPGGTGAPTASAGAAADEAGPASPRGEPIDLSDIDPLAPRYEEWRRRAAQLQTTEPPRRATLPLGGDRLGRDVLAKAVQGAQVSIFVGVAAAFVATAFGTALGALAGFFGGRLGDVLEWLYNVFTSVPGILLIFAFAAVFGRGIGTVVLILGFTGWTGVYRQVRAEYLQHAVRDYVRAAEASGAGPWVRMVRHILPNVSHVILVQLSILVVGFIKAEVILSYLGLGVPVDQVSWGTMLGEAQSELILGHWWQLATATAFMAVFVTAFSLLTDALRDALDPKLRGVEA</sequence>
<accession>A0ABY6MSU1</accession>
<proteinExistence type="inferred from homology"/>
<dbReference type="Pfam" id="PF12911">
    <property type="entry name" value="OppC_N"/>
    <property type="match status" value="1"/>
</dbReference>
<dbReference type="PROSITE" id="PS50928">
    <property type="entry name" value="ABC_TM1"/>
    <property type="match status" value="1"/>
</dbReference>
<dbReference type="SUPFAM" id="SSF161098">
    <property type="entry name" value="MetI-like"/>
    <property type="match status" value="1"/>
</dbReference>